<name>A0A2I0XG72_9ASPA</name>
<evidence type="ECO:0000313" key="2">
    <source>
        <dbReference type="Proteomes" id="UP000233837"/>
    </source>
</evidence>
<proteinExistence type="predicted"/>
<reference evidence="1 2" key="1">
    <citation type="journal article" date="2016" name="Sci. Rep.">
        <title>The Dendrobium catenatum Lindl. genome sequence provides insights into polysaccharide synthase, floral development and adaptive evolution.</title>
        <authorList>
            <person name="Zhang G.Q."/>
            <person name="Xu Q."/>
            <person name="Bian C."/>
            <person name="Tsai W.C."/>
            <person name="Yeh C.M."/>
            <person name="Liu K.W."/>
            <person name="Yoshida K."/>
            <person name="Zhang L.S."/>
            <person name="Chang S.B."/>
            <person name="Chen F."/>
            <person name="Shi Y."/>
            <person name="Su Y.Y."/>
            <person name="Zhang Y.Q."/>
            <person name="Chen L.J."/>
            <person name="Yin Y."/>
            <person name="Lin M."/>
            <person name="Huang H."/>
            <person name="Deng H."/>
            <person name="Wang Z.W."/>
            <person name="Zhu S.L."/>
            <person name="Zhao X."/>
            <person name="Deng C."/>
            <person name="Niu S.C."/>
            <person name="Huang J."/>
            <person name="Wang M."/>
            <person name="Liu G.H."/>
            <person name="Yang H.J."/>
            <person name="Xiao X.J."/>
            <person name="Hsiao Y.Y."/>
            <person name="Wu W.L."/>
            <person name="Chen Y.Y."/>
            <person name="Mitsuda N."/>
            <person name="Ohme-Takagi M."/>
            <person name="Luo Y.B."/>
            <person name="Van de Peer Y."/>
            <person name="Liu Z.J."/>
        </authorList>
    </citation>
    <scope>NUCLEOTIDE SEQUENCE [LARGE SCALE GENOMIC DNA]</scope>
    <source>
        <tissue evidence="1">The whole plant</tissue>
    </source>
</reference>
<gene>
    <name evidence="1" type="ORF">MA16_Dca020662</name>
</gene>
<dbReference type="AlphaFoldDB" id="A0A2I0XG72"/>
<dbReference type="Proteomes" id="UP000233837">
    <property type="component" value="Unassembled WGS sequence"/>
</dbReference>
<keyword evidence="2" id="KW-1185">Reference proteome</keyword>
<protein>
    <submittedName>
        <fullName evidence="1">Uncharacterized protein</fullName>
    </submittedName>
</protein>
<accession>A0A2I0XG72</accession>
<organism evidence="1 2">
    <name type="scientific">Dendrobium catenatum</name>
    <dbReference type="NCBI Taxonomy" id="906689"/>
    <lineage>
        <taxon>Eukaryota</taxon>
        <taxon>Viridiplantae</taxon>
        <taxon>Streptophyta</taxon>
        <taxon>Embryophyta</taxon>
        <taxon>Tracheophyta</taxon>
        <taxon>Spermatophyta</taxon>
        <taxon>Magnoliopsida</taxon>
        <taxon>Liliopsida</taxon>
        <taxon>Asparagales</taxon>
        <taxon>Orchidaceae</taxon>
        <taxon>Epidendroideae</taxon>
        <taxon>Malaxideae</taxon>
        <taxon>Dendrobiinae</taxon>
        <taxon>Dendrobium</taxon>
    </lineage>
</organism>
<dbReference type="EMBL" id="KZ501903">
    <property type="protein sequence ID" value="PKU86916.1"/>
    <property type="molecule type" value="Genomic_DNA"/>
</dbReference>
<evidence type="ECO:0000313" key="1">
    <source>
        <dbReference type="EMBL" id="PKU86916.1"/>
    </source>
</evidence>
<reference evidence="1 2" key="2">
    <citation type="journal article" date="2017" name="Nature">
        <title>The Apostasia genome and the evolution of orchids.</title>
        <authorList>
            <person name="Zhang G.Q."/>
            <person name="Liu K.W."/>
            <person name="Li Z."/>
            <person name="Lohaus R."/>
            <person name="Hsiao Y.Y."/>
            <person name="Niu S.C."/>
            <person name="Wang J.Y."/>
            <person name="Lin Y.C."/>
            <person name="Xu Q."/>
            <person name="Chen L.J."/>
            <person name="Yoshida K."/>
            <person name="Fujiwara S."/>
            <person name="Wang Z.W."/>
            <person name="Zhang Y.Q."/>
            <person name="Mitsuda N."/>
            <person name="Wang M."/>
            <person name="Liu G.H."/>
            <person name="Pecoraro L."/>
            <person name="Huang H.X."/>
            <person name="Xiao X.J."/>
            <person name="Lin M."/>
            <person name="Wu X.Y."/>
            <person name="Wu W.L."/>
            <person name="Chen Y.Y."/>
            <person name="Chang S.B."/>
            <person name="Sakamoto S."/>
            <person name="Ohme-Takagi M."/>
            <person name="Yagi M."/>
            <person name="Zeng S.J."/>
            <person name="Shen C.Y."/>
            <person name="Yeh C.M."/>
            <person name="Luo Y.B."/>
            <person name="Tsai W.C."/>
            <person name="Van de Peer Y."/>
            <person name="Liu Z.J."/>
        </authorList>
    </citation>
    <scope>NUCLEOTIDE SEQUENCE [LARGE SCALE GENOMIC DNA]</scope>
    <source>
        <tissue evidence="1">The whole plant</tissue>
    </source>
</reference>
<sequence length="174" mass="18925">MVHVRASNEDGGASSVVSNQGVGVALMKSAGQGTISNEALDVELNFEMVDRAVSLQDSLDLDGVMEIMGGSETEEILKELNDRTALVDQLRENRDAENSDTQRAMAVETEHGGMLDQKEKIVQDSIYRVEVSRIVDNPMFETNKIMFTLCNESCMGDLGNVSSGCKVQKTGMDT</sequence>